<dbReference type="EMBL" id="CP000463">
    <property type="protein sequence ID" value="ABJ06156.1"/>
    <property type="molecule type" value="Genomic_DNA"/>
</dbReference>
<sequence>MRSQTLRKLLLGNYPLDVSCLALDAISQPSVCLDGHALNNRIDVRLLDFRSALRTLNLMMNVVVLGESVGHSCLVEHEIKFRLFERPDLPSRGRLQVCRLEVGLIIRLKCPKRVSASI</sequence>
<protein>
    <submittedName>
        <fullName evidence="1">Uncharacterized protein</fullName>
    </submittedName>
</protein>
<evidence type="ECO:0000313" key="1">
    <source>
        <dbReference type="EMBL" id="ABJ06156.1"/>
    </source>
</evidence>
<organism evidence="1">
    <name type="scientific">Rhodopseudomonas palustris (strain BisA53)</name>
    <dbReference type="NCBI Taxonomy" id="316055"/>
    <lineage>
        <taxon>Bacteria</taxon>
        <taxon>Pseudomonadati</taxon>
        <taxon>Pseudomonadota</taxon>
        <taxon>Alphaproteobacteria</taxon>
        <taxon>Hyphomicrobiales</taxon>
        <taxon>Nitrobacteraceae</taxon>
        <taxon>Rhodopseudomonas</taxon>
    </lineage>
</organism>
<gene>
    <name evidence="1" type="ordered locus">RPE_2214</name>
</gene>
<name>Q07PH8_RHOP5</name>
<reference evidence="1" key="1">
    <citation type="submission" date="2006-09" db="EMBL/GenBank/DDBJ databases">
        <title>Complete sequence of Rhodopseudomonas palustris BisA53.</title>
        <authorList>
            <consortium name="US DOE Joint Genome Institute"/>
            <person name="Copeland A."/>
            <person name="Lucas S."/>
            <person name="Lapidus A."/>
            <person name="Barry K."/>
            <person name="Detter J.C."/>
            <person name="Glavina del Rio T."/>
            <person name="Hammon N."/>
            <person name="Israni S."/>
            <person name="Dalin E."/>
            <person name="Tice H."/>
            <person name="Pitluck S."/>
            <person name="Chain P."/>
            <person name="Malfatti S."/>
            <person name="Shin M."/>
            <person name="Vergez L."/>
            <person name="Schmutz J."/>
            <person name="Larimer F."/>
            <person name="Land M."/>
            <person name="Hauser L."/>
            <person name="Pelletier D.A."/>
            <person name="Kyrpides N."/>
            <person name="Kim E."/>
            <person name="Harwood C.S."/>
            <person name="Oda Y."/>
            <person name="Richardson P."/>
        </authorList>
    </citation>
    <scope>NUCLEOTIDE SEQUENCE [LARGE SCALE GENOMIC DNA]</scope>
    <source>
        <strain evidence="1">BisA53</strain>
    </source>
</reference>
<accession>Q07PH8</accession>
<proteinExistence type="predicted"/>
<dbReference type="KEGG" id="rpe:RPE_2214"/>
<dbReference type="AlphaFoldDB" id="Q07PH8"/>
<dbReference type="HOGENOM" id="CLU_2071303_0_0_5"/>